<comment type="caution">
    <text evidence="3">The sequence shown here is derived from an EMBL/GenBank/DDBJ whole genome shotgun (WGS) entry which is preliminary data.</text>
</comment>
<dbReference type="AlphaFoldDB" id="A0A5B2VH08"/>
<sequence length="93" mass="9445">MTRMLILLPALAILAAPAAISDAAAEGISRSEARAISRGEVRRSNDSERALRRLGATPGAQSQPVITAPSQTGSSNGGGGYRAGSGTMVVPNR</sequence>
<evidence type="ECO:0000256" key="1">
    <source>
        <dbReference type="SAM" id="MobiDB-lite"/>
    </source>
</evidence>
<proteinExistence type="predicted"/>
<keyword evidence="2" id="KW-0732">Signal</keyword>
<dbReference type="RefSeq" id="WP_149816782.1">
    <property type="nucleotide sequence ID" value="NZ_VUOA01000018.1"/>
</dbReference>
<evidence type="ECO:0000256" key="2">
    <source>
        <dbReference type="SAM" id="SignalP"/>
    </source>
</evidence>
<evidence type="ECO:0000313" key="4">
    <source>
        <dbReference type="Proteomes" id="UP000323142"/>
    </source>
</evidence>
<organism evidence="3 4">
    <name type="scientific">Salinarimonas soli</name>
    <dbReference type="NCBI Taxonomy" id="1638099"/>
    <lineage>
        <taxon>Bacteria</taxon>
        <taxon>Pseudomonadati</taxon>
        <taxon>Pseudomonadota</taxon>
        <taxon>Alphaproteobacteria</taxon>
        <taxon>Hyphomicrobiales</taxon>
        <taxon>Salinarimonadaceae</taxon>
        <taxon>Salinarimonas</taxon>
    </lineage>
</organism>
<accession>A0A5B2VH08</accession>
<evidence type="ECO:0008006" key="5">
    <source>
        <dbReference type="Google" id="ProtNLM"/>
    </source>
</evidence>
<feature type="signal peptide" evidence="2">
    <location>
        <begin position="1"/>
        <end position="18"/>
    </location>
</feature>
<gene>
    <name evidence="3" type="ORF">F0L46_08955</name>
</gene>
<protein>
    <recommendedName>
        <fullName evidence="5">DUF4148 domain-containing protein</fullName>
    </recommendedName>
</protein>
<dbReference type="Proteomes" id="UP000323142">
    <property type="component" value="Unassembled WGS sequence"/>
</dbReference>
<reference evidence="3 4" key="2">
    <citation type="submission" date="2019-09" db="EMBL/GenBank/DDBJ databases">
        <authorList>
            <person name="Jin C."/>
        </authorList>
    </citation>
    <scope>NUCLEOTIDE SEQUENCE [LARGE SCALE GENOMIC DNA]</scope>
    <source>
        <strain evidence="3 4">BN140002</strain>
    </source>
</reference>
<feature type="region of interest" description="Disordered" evidence="1">
    <location>
        <begin position="37"/>
        <end position="93"/>
    </location>
</feature>
<reference evidence="3 4" key="1">
    <citation type="submission" date="2019-09" db="EMBL/GenBank/DDBJ databases">
        <title>Salinarimonas rosea gen. nov., sp. nov., a new member of the a-2 subgroup of the Proteobacteria.</title>
        <authorList>
            <person name="Liu J."/>
        </authorList>
    </citation>
    <scope>NUCLEOTIDE SEQUENCE [LARGE SCALE GENOMIC DNA]</scope>
    <source>
        <strain evidence="3 4">BN140002</strain>
    </source>
</reference>
<keyword evidence="4" id="KW-1185">Reference proteome</keyword>
<feature type="compositionally biased region" description="Polar residues" evidence="1">
    <location>
        <begin position="59"/>
        <end position="69"/>
    </location>
</feature>
<dbReference type="EMBL" id="VUOA01000018">
    <property type="protein sequence ID" value="KAA2237790.1"/>
    <property type="molecule type" value="Genomic_DNA"/>
</dbReference>
<evidence type="ECO:0000313" key="3">
    <source>
        <dbReference type="EMBL" id="KAA2237790.1"/>
    </source>
</evidence>
<feature type="chain" id="PRO_5022829292" description="DUF4148 domain-containing protein" evidence="2">
    <location>
        <begin position="19"/>
        <end position="93"/>
    </location>
</feature>
<name>A0A5B2VH08_9HYPH</name>
<feature type="compositionally biased region" description="Basic and acidic residues" evidence="1">
    <location>
        <begin position="37"/>
        <end position="51"/>
    </location>
</feature>